<evidence type="ECO:0000256" key="4">
    <source>
        <dbReference type="PROSITE-ProRule" id="PRU00325"/>
    </source>
</evidence>
<feature type="domain" description="SWIM-type" evidence="6">
    <location>
        <begin position="392"/>
        <end position="424"/>
    </location>
</feature>
<dbReference type="GO" id="GO:0008270">
    <property type="term" value="F:zinc ion binding"/>
    <property type="evidence" value="ECO:0007669"/>
    <property type="project" value="UniProtKB-KW"/>
</dbReference>
<sequence length="535" mass="62598">MYNEDSIQVKTYVGKHECPRIWRENPNCKVAWLMKRYVDKFRLNPSMPITTFMETVKEERMVEIHIKTAYRVRAQCLKIIEGSHLDQYTKLWEYCDELRRTNPGSTVQMKVLPYDDAHVIFQRIYICLGACKNGFKNGCRQLVGLDGCHLKGVFKGQLLSAVGMDANNQTWVIAYAIVELENKDRWVWFLELLAADLGIVNQRAWTFISDKQKGLIPAFEKVLPNCNHRFCVRHLYTNYKADGFKGKGLKDALWNAAKATTIADFRESMVEVNRLNEKAYKWLEKRPALHWSRSHFDTHTQCDILLNNLCESFNSFILRSRDKPIITMLETIRVLLMKRIWLRRDAMRKDKRAICPKIQKKLEEYKLKSSHTVATWSGGEKFEVDEGRGNVFVVDLNGCTCSCRRWDLTGFLCIHGCSAIYYARRQPEEFVSSWYKKEKYFEAYENLIQPVQGMKFWEPSENKCILPPTFKRQPGRPKKRRHREADENEFKLSKRWQKSVKCSVCKASGHNKARCPTIHPPPAVRKGRKSKKNKG</sequence>
<reference evidence="7 8" key="1">
    <citation type="journal article" date="2019" name="G3 (Bethesda)">
        <title>Sequencing of a Wild Apple (Malus baccata) Genome Unravels the Differences Between Cultivated and Wild Apple Species Regarding Disease Resistance and Cold Tolerance.</title>
        <authorList>
            <person name="Chen X."/>
        </authorList>
    </citation>
    <scope>NUCLEOTIDE SEQUENCE [LARGE SCALE GENOMIC DNA]</scope>
    <source>
        <strain evidence="8">cv. Shandingzi</strain>
        <tissue evidence="7">Leaves</tissue>
    </source>
</reference>
<dbReference type="Pfam" id="PF04434">
    <property type="entry name" value="SWIM"/>
    <property type="match status" value="1"/>
</dbReference>
<dbReference type="InterPro" id="IPR006564">
    <property type="entry name" value="Znf_PMZ"/>
</dbReference>
<evidence type="ECO:0000256" key="3">
    <source>
        <dbReference type="ARBA" id="ARBA00022833"/>
    </source>
</evidence>
<evidence type="ECO:0000256" key="2">
    <source>
        <dbReference type="ARBA" id="ARBA00022771"/>
    </source>
</evidence>
<dbReference type="Proteomes" id="UP000315295">
    <property type="component" value="Unassembled WGS sequence"/>
</dbReference>
<keyword evidence="2 4" id="KW-0863">Zinc-finger</keyword>
<dbReference type="EMBL" id="VIEB01000327">
    <property type="protein sequence ID" value="TQD95078.1"/>
    <property type="molecule type" value="Genomic_DNA"/>
</dbReference>
<accession>A0A540M8S6</accession>
<dbReference type="AlphaFoldDB" id="A0A540M8S6"/>
<dbReference type="PANTHER" id="PTHR31973:SF187">
    <property type="entry name" value="MUTATOR TRANSPOSASE MUDRA PROTEIN"/>
    <property type="match status" value="1"/>
</dbReference>
<feature type="region of interest" description="Disordered" evidence="5">
    <location>
        <begin position="508"/>
        <end position="535"/>
    </location>
</feature>
<dbReference type="PROSITE" id="PS50966">
    <property type="entry name" value="ZF_SWIM"/>
    <property type="match status" value="1"/>
</dbReference>
<dbReference type="InterPro" id="IPR018289">
    <property type="entry name" value="MULE_transposase_dom"/>
</dbReference>
<protein>
    <recommendedName>
        <fullName evidence="6">SWIM-type domain-containing protein</fullName>
    </recommendedName>
</protein>
<keyword evidence="1" id="KW-0479">Metal-binding</keyword>
<keyword evidence="3" id="KW-0862">Zinc</keyword>
<dbReference type="InterPro" id="IPR007527">
    <property type="entry name" value="Znf_SWIM"/>
</dbReference>
<feature type="compositionally biased region" description="Basic residues" evidence="5">
    <location>
        <begin position="525"/>
        <end position="535"/>
    </location>
</feature>
<name>A0A540M8S6_MALBA</name>
<dbReference type="PANTHER" id="PTHR31973">
    <property type="entry name" value="POLYPROTEIN, PUTATIVE-RELATED"/>
    <property type="match status" value="1"/>
</dbReference>
<organism evidence="7 8">
    <name type="scientific">Malus baccata</name>
    <name type="common">Siberian crab apple</name>
    <name type="synonym">Pyrus baccata</name>
    <dbReference type="NCBI Taxonomy" id="106549"/>
    <lineage>
        <taxon>Eukaryota</taxon>
        <taxon>Viridiplantae</taxon>
        <taxon>Streptophyta</taxon>
        <taxon>Embryophyta</taxon>
        <taxon>Tracheophyta</taxon>
        <taxon>Spermatophyta</taxon>
        <taxon>Magnoliopsida</taxon>
        <taxon>eudicotyledons</taxon>
        <taxon>Gunneridae</taxon>
        <taxon>Pentapetalae</taxon>
        <taxon>rosids</taxon>
        <taxon>fabids</taxon>
        <taxon>Rosales</taxon>
        <taxon>Rosaceae</taxon>
        <taxon>Amygdaloideae</taxon>
        <taxon>Maleae</taxon>
        <taxon>Malus</taxon>
    </lineage>
</organism>
<dbReference type="STRING" id="106549.A0A540M8S6"/>
<evidence type="ECO:0000259" key="6">
    <source>
        <dbReference type="PROSITE" id="PS50966"/>
    </source>
</evidence>
<comment type="caution">
    <text evidence="7">The sequence shown here is derived from an EMBL/GenBank/DDBJ whole genome shotgun (WGS) entry which is preliminary data.</text>
</comment>
<proteinExistence type="predicted"/>
<evidence type="ECO:0000256" key="1">
    <source>
        <dbReference type="ARBA" id="ARBA00022723"/>
    </source>
</evidence>
<evidence type="ECO:0000256" key="5">
    <source>
        <dbReference type="SAM" id="MobiDB-lite"/>
    </source>
</evidence>
<dbReference type="Pfam" id="PF10551">
    <property type="entry name" value="MULE"/>
    <property type="match status" value="1"/>
</dbReference>
<evidence type="ECO:0000313" key="7">
    <source>
        <dbReference type="EMBL" id="TQD95078.1"/>
    </source>
</evidence>
<keyword evidence="8" id="KW-1185">Reference proteome</keyword>
<gene>
    <name evidence="7" type="ORF">C1H46_019346</name>
</gene>
<dbReference type="SMART" id="SM00575">
    <property type="entry name" value="ZnF_PMZ"/>
    <property type="match status" value="1"/>
</dbReference>
<evidence type="ECO:0000313" key="8">
    <source>
        <dbReference type="Proteomes" id="UP000315295"/>
    </source>
</evidence>